<dbReference type="EMBL" id="OMOF01000013">
    <property type="protein sequence ID" value="SPF31935.1"/>
    <property type="molecule type" value="Genomic_DNA"/>
</dbReference>
<evidence type="ECO:0000313" key="3">
    <source>
        <dbReference type="Proteomes" id="UP000238916"/>
    </source>
</evidence>
<evidence type="ECO:0000256" key="1">
    <source>
        <dbReference type="SAM" id="Phobius"/>
    </source>
</evidence>
<dbReference type="OrthoDB" id="1797897at2"/>
<feature type="transmembrane region" description="Helical" evidence="1">
    <location>
        <begin position="9"/>
        <end position="28"/>
    </location>
</feature>
<keyword evidence="1" id="KW-0812">Transmembrane</keyword>
<organism evidence="2 3">
    <name type="scientific">Candidatus Desulfosporosinus infrequens</name>
    <dbReference type="NCBI Taxonomy" id="2043169"/>
    <lineage>
        <taxon>Bacteria</taxon>
        <taxon>Bacillati</taxon>
        <taxon>Bacillota</taxon>
        <taxon>Clostridia</taxon>
        <taxon>Eubacteriales</taxon>
        <taxon>Desulfitobacteriaceae</taxon>
        <taxon>Desulfosporosinus</taxon>
    </lineage>
</organism>
<gene>
    <name evidence="2" type="ORF">SBF1_110061</name>
</gene>
<reference evidence="3" key="1">
    <citation type="submission" date="2018-02" db="EMBL/GenBank/DDBJ databases">
        <authorList>
            <person name="Hausmann B."/>
        </authorList>
    </citation>
    <scope>NUCLEOTIDE SEQUENCE [LARGE SCALE GENOMIC DNA]</scope>
    <source>
        <strain evidence="3">Peat soil MAG SbF1</strain>
    </source>
</reference>
<proteinExistence type="predicted"/>
<protein>
    <submittedName>
        <fullName evidence="2">Uncharacterized protein</fullName>
    </submittedName>
</protein>
<sequence>MRYYKRKVITYILFLFCGVIVLLSGLIQLKTNNYSSGIFQMGVALLFAFDAYVYKKPYLGLSKEKLMINNGFSKIEILLKDVNLIEEENKKLIITYSRGPSTMKLKILLSHLQNPDKEQLIIDLKNELGAKVCVG</sequence>
<dbReference type="AlphaFoldDB" id="A0A2U3JWX9"/>
<keyword evidence="1" id="KW-0472">Membrane</keyword>
<dbReference type="Proteomes" id="UP000238916">
    <property type="component" value="Unassembled WGS sequence"/>
</dbReference>
<evidence type="ECO:0000313" key="2">
    <source>
        <dbReference type="EMBL" id="SPF31935.1"/>
    </source>
</evidence>
<name>A0A2U3JWX9_9FIRM</name>
<keyword evidence="1" id="KW-1133">Transmembrane helix</keyword>
<accession>A0A2U3JWX9</accession>
<feature type="transmembrane region" description="Helical" evidence="1">
    <location>
        <begin position="34"/>
        <end position="54"/>
    </location>
</feature>